<dbReference type="InterPro" id="IPR038050">
    <property type="entry name" value="Neuro_actylchol_rec"/>
</dbReference>
<evidence type="ECO:0000313" key="2">
    <source>
        <dbReference type="EMBL" id="GAL86300.1"/>
    </source>
</evidence>
<keyword evidence="1" id="KW-0472">Membrane</keyword>
<evidence type="ECO:0000256" key="1">
    <source>
        <dbReference type="SAM" id="Phobius"/>
    </source>
</evidence>
<dbReference type="PANTHER" id="PTHR18945">
    <property type="entry name" value="NEUROTRANSMITTER GATED ION CHANNEL"/>
    <property type="match status" value="1"/>
</dbReference>
<organism evidence="2 3">
    <name type="scientific">Sporocytophaga myxococcoides</name>
    <dbReference type="NCBI Taxonomy" id="153721"/>
    <lineage>
        <taxon>Bacteria</taxon>
        <taxon>Pseudomonadati</taxon>
        <taxon>Bacteroidota</taxon>
        <taxon>Cytophagia</taxon>
        <taxon>Cytophagales</taxon>
        <taxon>Cytophagaceae</taxon>
        <taxon>Sporocytophaga</taxon>
    </lineage>
</organism>
<dbReference type="AlphaFoldDB" id="A0A098LH86"/>
<sequence length="322" mass="37242">MQRFLFVLIFIFTFSFNTAYSISKKERTADTVNIGAYVLSLHDINFKDKEYTMRLWLWMLYNNPEFDFTTQVEVPNAKSIEKPDVMVDTIDGKIWVLMKMKCIMKQNWKVHDYPFDRQHIKVHIENTMFDASKLVFVPDTSGSKFDKDFAIDGWNISNFKVSTGINEYSTTFGDITLDTQHSEYGAFFITLDLERNAWGLFFKLFLGMYIAFFIAAISFVIDPEDVDPKFGLPVGGLFASVGNKYIIDSILPETTSFTLVDSLHSITFLFILFIIAANAYSLILDRRGRRNNARSFNKTSGKVILITYFFLNIFMVILAIYK</sequence>
<dbReference type="Proteomes" id="UP000030185">
    <property type="component" value="Unassembled WGS sequence"/>
</dbReference>
<feature type="transmembrane region" description="Helical" evidence="1">
    <location>
        <begin position="303"/>
        <end position="321"/>
    </location>
</feature>
<feature type="transmembrane region" description="Helical" evidence="1">
    <location>
        <begin position="263"/>
        <end position="283"/>
    </location>
</feature>
<reference evidence="2 3" key="1">
    <citation type="submission" date="2014-09" db="EMBL/GenBank/DDBJ databases">
        <title>Sporocytophaga myxococcoides PG-01 genome sequencing.</title>
        <authorList>
            <person name="Liu L."/>
            <person name="Gao P.J."/>
            <person name="Chen G.J."/>
            <person name="Wang L.S."/>
        </authorList>
    </citation>
    <scope>NUCLEOTIDE SEQUENCE [LARGE SCALE GENOMIC DNA]</scope>
    <source>
        <strain evidence="2 3">PG-01</strain>
    </source>
</reference>
<name>A0A098LH86_9BACT</name>
<evidence type="ECO:0000313" key="3">
    <source>
        <dbReference type="Proteomes" id="UP000030185"/>
    </source>
</evidence>
<dbReference type="Gene3D" id="2.70.170.10">
    <property type="entry name" value="Neurotransmitter-gated ion-channel ligand-binding domain"/>
    <property type="match status" value="1"/>
</dbReference>
<keyword evidence="1" id="KW-0812">Transmembrane</keyword>
<dbReference type="SUPFAM" id="SSF63712">
    <property type="entry name" value="Nicotinic receptor ligand binding domain-like"/>
    <property type="match status" value="1"/>
</dbReference>
<dbReference type="GO" id="GO:0005230">
    <property type="term" value="F:extracellular ligand-gated monoatomic ion channel activity"/>
    <property type="evidence" value="ECO:0007669"/>
    <property type="project" value="InterPro"/>
</dbReference>
<keyword evidence="3" id="KW-1185">Reference proteome</keyword>
<feature type="transmembrane region" description="Helical" evidence="1">
    <location>
        <begin position="197"/>
        <end position="221"/>
    </location>
</feature>
<protein>
    <recommendedName>
        <fullName evidence="4">Neurotransmitter-gated ion-channel ligand-binding domain-containing protein</fullName>
    </recommendedName>
</protein>
<dbReference type="GO" id="GO:0016020">
    <property type="term" value="C:membrane"/>
    <property type="evidence" value="ECO:0007669"/>
    <property type="project" value="InterPro"/>
</dbReference>
<dbReference type="GO" id="GO:0004888">
    <property type="term" value="F:transmembrane signaling receptor activity"/>
    <property type="evidence" value="ECO:0007669"/>
    <property type="project" value="InterPro"/>
</dbReference>
<dbReference type="RefSeq" id="WP_052430293.1">
    <property type="nucleotide sequence ID" value="NZ_BBLT01000007.1"/>
</dbReference>
<comment type="caution">
    <text evidence="2">The sequence shown here is derived from an EMBL/GenBank/DDBJ whole genome shotgun (WGS) entry which is preliminary data.</text>
</comment>
<dbReference type="EMBL" id="BBLT01000007">
    <property type="protein sequence ID" value="GAL86300.1"/>
    <property type="molecule type" value="Genomic_DNA"/>
</dbReference>
<accession>A0A098LH86</accession>
<dbReference type="InterPro" id="IPR006201">
    <property type="entry name" value="Neur_channel"/>
</dbReference>
<dbReference type="eggNOG" id="ENOG502ZBR7">
    <property type="taxonomic scope" value="Bacteria"/>
</dbReference>
<gene>
    <name evidence="2" type="ORF">MYP_3529</name>
</gene>
<evidence type="ECO:0008006" key="4">
    <source>
        <dbReference type="Google" id="ProtNLM"/>
    </source>
</evidence>
<dbReference type="InterPro" id="IPR036734">
    <property type="entry name" value="Neur_chan_lig-bd_sf"/>
</dbReference>
<dbReference type="OrthoDB" id="1492908at2"/>
<keyword evidence="1" id="KW-1133">Transmembrane helix</keyword>
<dbReference type="Gene3D" id="1.20.58.390">
    <property type="entry name" value="Neurotransmitter-gated ion-channel transmembrane domain"/>
    <property type="match status" value="1"/>
</dbReference>
<dbReference type="STRING" id="153721.MYP_3529"/>
<proteinExistence type="predicted"/>